<name>A0A0L8V7U8_9BACT</name>
<dbReference type="SUPFAM" id="SSF53335">
    <property type="entry name" value="S-adenosyl-L-methionine-dependent methyltransferases"/>
    <property type="match status" value="1"/>
</dbReference>
<gene>
    <name evidence="1" type="ORF">NC99_29280</name>
</gene>
<keyword evidence="2" id="KW-1185">Reference proteome</keyword>
<organism evidence="1 2">
    <name type="scientific">Sunxiuqinia dokdonensis</name>
    <dbReference type="NCBI Taxonomy" id="1409788"/>
    <lineage>
        <taxon>Bacteria</taxon>
        <taxon>Pseudomonadati</taxon>
        <taxon>Bacteroidota</taxon>
        <taxon>Bacteroidia</taxon>
        <taxon>Marinilabiliales</taxon>
        <taxon>Prolixibacteraceae</taxon>
        <taxon>Sunxiuqinia</taxon>
    </lineage>
</organism>
<dbReference type="AlphaFoldDB" id="A0A0L8V7U8"/>
<accession>A0A0L8V7U8</accession>
<dbReference type="RefSeq" id="WP_082326483.1">
    <property type="nucleotide sequence ID" value="NZ_LGIA01000167.1"/>
</dbReference>
<evidence type="ECO:0000313" key="2">
    <source>
        <dbReference type="Proteomes" id="UP000036958"/>
    </source>
</evidence>
<dbReference type="Proteomes" id="UP000036958">
    <property type="component" value="Unassembled WGS sequence"/>
</dbReference>
<dbReference type="Gene3D" id="3.40.50.150">
    <property type="entry name" value="Vaccinia Virus protein VP39"/>
    <property type="match status" value="1"/>
</dbReference>
<dbReference type="CDD" id="cd02440">
    <property type="entry name" value="AdoMet_MTases"/>
    <property type="match status" value="1"/>
</dbReference>
<evidence type="ECO:0000313" key="1">
    <source>
        <dbReference type="EMBL" id="KOH44257.1"/>
    </source>
</evidence>
<protein>
    <submittedName>
        <fullName evidence="1">Uncharacterized protein</fullName>
    </submittedName>
</protein>
<reference evidence="2" key="1">
    <citation type="submission" date="2015-07" db="EMBL/GenBank/DDBJ databases">
        <title>Genome sequencing of Sunxiuqinia dokdonensis strain SK.</title>
        <authorList>
            <person name="Ahn S."/>
            <person name="Kim B.-C."/>
        </authorList>
    </citation>
    <scope>NUCLEOTIDE SEQUENCE [LARGE SCALE GENOMIC DNA]</scope>
    <source>
        <strain evidence="2">SK</strain>
    </source>
</reference>
<dbReference type="InterPro" id="IPR029063">
    <property type="entry name" value="SAM-dependent_MTases_sf"/>
</dbReference>
<dbReference type="Pfam" id="PF13489">
    <property type="entry name" value="Methyltransf_23"/>
    <property type="match status" value="1"/>
</dbReference>
<sequence>MRKPSVVCPLCENMQDLSEIAGPDQRVYYECGNCRLIFTAPDSLPSVEAEEKRYLQHNNGLHHRGYLKFLSRAVDAAEPFLFKGAIGLDYGCGPSPSLSVLLKRHGVDCADYDPIFFPEQPAGPFDFVFATECFEHFFSPAEELVNLNQLLRPGGFLVVMTSLWNSQKAFRNWSYARDYTHVSFYHAKTFNYICSHFGFRLAGGDRKRLIILQKV</sequence>
<dbReference type="EMBL" id="LGIA01000167">
    <property type="protein sequence ID" value="KOH44257.1"/>
    <property type="molecule type" value="Genomic_DNA"/>
</dbReference>
<dbReference type="OrthoDB" id="9816564at2"/>
<comment type="caution">
    <text evidence="1">The sequence shown here is derived from an EMBL/GenBank/DDBJ whole genome shotgun (WGS) entry which is preliminary data.</text>
</comment>
<dbReference type="STRING" id="1409788.NC99_29280"/>
<proteinExistence type="predicted"/>